<dbReference type="SUPFAM" id="SSF47413">
    <property type="entry name" value="lambda repressor-like DNA-binding domains"/>
    <property type="match status" value="1"/>
</dbReference>
<dbReference type="InterPro" id="IPR025997">
    <property type="entry name" value="SBP_2_dom"/>
</dbReference>
<evidence type="ECO:0000256" key="4">
    <source>
        <dbReference type="ARBA" id="ARBA00023163"/>
    </source>
</evidence>
<keyword evidence="4" id="KW-0804">Transcription</keyword>
<evidence type="ECO:0000313" key="6">
    <source>
        <dbReference type="EMBL" id="VEI68311.1"/>
    </source>
</evidence>
<evidence type="ECO:0000259" key="5">
    <source>
        <dbReference type="PROSITE" id="PS50932"/>
    </source>
</evidence>
<protein>
    <submittedName>
        <fullName evidence="6">HTH-type transcriptional repressor CytR</fullName>
    </submittedName>
</protein>
<keyword evidence="2" id="KW-0805">Transcription regulation</keyword>
<dbReference type="Pfam" id="PF00356">
    <property type="entry name" value="LacI"/>
    <property type="match status" value="1"/>
</dbReference>
<dbReference type="GO" id="GO:0000976">
    <property type="term" value="F:transcription cis-regulatory region binding"/>
    <property type="evidence" value="ECO:0007669"/>
    <property type="project" value="TreeGrafter"/>
</dbReference>
<evidence type="ECO:0000256" key="1">
    <source>
        <dbReference type="ARBA" id="ARBA00022491"/>
    </source>
</evidence>
<reference evidence="6 7" key="1">
    <citation type="submission" date="2018-12" db="EMBL/GenBank/DDBJ databases">
        <authorList>
            <consortium name="Pathogen Informatics"/>
        </authorList>
    </citation>
    <scope>NUCLEOTIDE SEQUENCE [LARGE SCALE GENOMIC DNA]</scope>
    <source>
        <strain evidence="6 7">NCTC13193</strain>
    </source>
</reference>
<dbReference type="Pfam" id="PF13407">
    <property type="entry name" value="Peripla_BP_4"/>
    <property type="match status" value="1"/>
</dbReference>
<accession>A0A448SKZ9</accession>
<gene>
    <name evidence="6" type="primary">cytR_2</name>
    <name evidence="6" type="ORF">NCTC13193_02275</name>
</gene>
<dbReference type="InterPro" id="IPR028082">
    <property type="entry name" value="Peripla_BP_I"/>
</dbReference>
<dbReference type="InterPro" id="IPR010982">
    <property type="entry name" value="Lambda_DNA-bd_dom_sf"/>
</dbReference>
<dbReference type="CDD" id="cd01392">
    <property type="entry name" value="HTH_LacI"/>
    <property type="match status" value="1"/>
</dbReference>
<dbReference type="PANTHER" id="PTHR30146:SF151">
    <property type="entry name" value="HTH-TYPE TRANSCRIPTIONAL REPRESSOR CYTR"/>
    <property type="match status" value="1"/>
</dbReference>
<dbReference type="Gene3D" id="1.10.260.40">
    <property type="entry name" value="lambda repressor-like DNA-binding domains"/>
    <property type="match status" value="1"/>
</dbReference>
<dbReference type="SUPFAM" id="SSF53822">
    <property type="entry name" value="Periplasmic binding protein-like I"/>
    <property type="match status" value="1"/>
</dbReference>
<dbReference type="Gene3D" id="3.40.50.2300">
    <property type="match status" value="2"/>
</dbReference>
<evidence type="ECO:0000313" key="7">
    <source>
        <dbReference type="Proteomes" id="UP000270487"/>
    </source>
</evidence>
<evidence type="ECO:0000256" key="2">
    <source>
        <dbReference type="ARBA" id="ARBA00023015"/>
    </source>
</evidence>
<keyword evidence="1" id="KW-0678">Repressor</keyword>
<evidence type="ECO:0000256" key="3">
    <source>
        <dbReference type="ARBA" id="ARBA00023125"/>
    </source>
</evidence>
<proteinExistence type="predicted"/>
<organism evidence="6 7">
    <name type="scientific">Serratia fonticola</name>
    <dbReference type="NCBI Taxonomy" id="47917"/>
    <lineage>
        <taxon>Bacteria</taxon>
        <taxon>Pseudomonadati</taxon>
        <taxon>Pseudomonadota</taxon>
        <taxon>Gammaproteobacteria</taxon>
        <taxon>Enterobacterales</taxon>
        <taxon>Yersiniaceae</taxon>
        <taxon>Serratia</taxon>
    </lineage>
</organism>
<dbReference type="PROSITE" id="PS50932">
    <property type="entry name" value="HTH_LACI_2"/>
    <property type="match status" value="1"/>
</dbReference>
<sequence length="351" mass="38615">MITLPWYKMICSNQESHLAADRPLKATLESVAALANVSKITVSRAFSQPDKVHPDTLDRILKTAESLGYVMNTAARNLRAKASKTIGIVNPDMANPFFGALTRLMTLEAQKAGYDTLVFDSYESQENENRIIDKLIGYNVDAIILSVISSDRNYTPGYLKNLERLGIPVVLVDRELDGAFCSGVYIDNLDCGLQAGRYLLEQNSQKVVVVSGPEDSNVAKERVTGLIAALQGKVASLEIIHADFYMDAALRVTNEYLDRQPPPDYFVGCNNQISLGIIKSCVDHRLALMKDVSLFGIDEVSNAAIYGFNFPCISHDLHEIAWQALGLAIRRAVDHDIKPGKVIVRGKLLSG</sequence>
<dbReference type="AlphaFoldDB" id="A0A448SKZ9"/>
<dbReference type="Proteomes" id="UP000270487">
    <property type="component" value="Chromosome"/>
</dbReference>
<keyword evidence="3" id="KW-0238">DNA-binding</keyword>
<dbReference type="GO" id="GO:0055085">
    <property type="term" value="P:transmembrane transport"/>
    <property type="evidence" value="ECO:0007669"/>
    <property type="project" value="UniProtKB-ARBA"/>
</dbReference>
<dbReference type="InterPro" id="IPR000843">
    <property type="entry name" value="HTH_LacI"/>
</dbReference>
<dbReference type="PANTHER" id="PTHR30146">
    <property type="entry name" value="LACI-RELATED TRANSCRIPTIONAL REPRESSOR"/>
    <property type="match status" value="1"/>
</dbReference>
<dbReference type="GO" id="GO:0003700">
    <property type="term" value="F:DNA-binding transcription factor activity"/>
    <property type="evidence" value="ECO:0007669"/>
    <property type="project" value="TreeGrafter"/>
</dbReference>
<feature type="domain" description="HTH lacI-type" evidence="5">
    <location>
        <begin position="26"/>
        <end position="80"/>
    </location>
</feature>
<dbReference type="SMART" id="SM00354">
    <property type="entry name" value="HTH_LACI"/>
    <property type="match status" value="1"/>
</dbReference>
<name>A0A448SKZ9_SERFO</name>
<dbReference type="EMBL" id="LR134492">
    <property type="protein sequence ID" value="VEI68311.1"/>
    <property type="molecule type" value="Genomic_DNA"/>
</dbReference>
<dbReference type="CDD" id="cd06267">
    <property type="entry name" value="PBP1_LacI_sugar_binding-like"/>
    <property type="match status" value="1"/>
</dbReference>